<accession>A0A644U059</accession>
<dbReference type="CDD" id="cd15904">
    <property type="entry name" value="TSPO_MBR"/>
    <property type="match status" value="1"/>
</dbReference>
<feature type="transmembrane region" description="Helical" evidence="6">
    <location>
        <begin position="12"/>
        <end position="33"/>
    </location>
</feature>
<dbReference type="InterPro" id="IPR004307">
    <property type="entry name" value="TspO_MBR"/>
</dbReference>
<comment type="caution">
    <text evidence="7">The sequence shown here is derived from an EMBL/GenBank/DDBJ whole genome shotgun (WGS) entry which is preliminary data.</text>
</comment>
<evidence type="ECO:0000256" key="2">
    <source>
        <dbReference type="ARBA" id="ARBA00007524"/>
    </source>
</evidence>
<comment type="subcellular location">
    <subcellularLocation>
        <location evidence="1">Membrane</location>
        <topology evidence="1">Multi-pass membrane protein</topology>
    </subcellularLocation>
</comment>
<comment type="similarity">
    <text evidence="2">Belongs to the TspO/BZRP family.</text>
</comment>
<keyword evidence="3 6" id="KW-0812">Transmembrane</keyword>
<dbReference type="InterPro" id="IPR038330">
    <property type="entry name" value="TspO/MBR-related_sf"/>
</dbReference>
<dbReference type="Pfam" id="PF03073">
    <property type="entry name" value="TspO_MBR"/>
    <property type="match status" value="1"/>
</dbReference>
<evidence type="ECO:0000256" key="4">
    <source>
        <dbReference type="ARBA" id="ARBA00022989"/>
    </source>
</evidence>
<dbReference type="Gene3D" id="1.20.1260.100">
    <property type="entry name" value="TspO/MBR protein"/>
    <property type="match status" value="1"/>
</dbReference>
<keyword evidence="5 6" id="KW-0472">Membrane</keyword>
<dbReference type="EMBL" id="VSSQ01000067">
    <property type="protein sequence ID" value="MPL72618.1"/>
    <property type="molecule type" value="Genomic_DNA"/>
</dbReference>
<feature type="transmembrane region" description="Helical" evidence="6">
    <location>
        <begin position="85"/>
        <end position="103"/>
    </location>
</feature>
<dbReference type="PANTHER" id="PTHR10057:SF0">
    <property type="entry name" value="TRANSLOCATOR PROTEIN"/>
    <property type="match status" value="1"/>
</dbReference>
<keyword evidence="4 6" id="KW-1133">Transmembrane helix</keyword>
<evidence type="ECO:0000256" key="3">
    <source>
        <dbReference type="ARBA" id="ARBA00022692"/>
    </source>
</evidence>
<name>A0A644U059_9ZZZZ</name>
<dbReference type="PANTHER" id="PTHR10057">
    <property type="entry name" value="PERIPHERAL-TYPE BENZODIAZEPINE RECEPTOR"/>
    <property type="match status" value="1"/>
</dbReference>
<dbReference type="FunFam" id="1.20.1260.100:FF:000001">
    <property type="entry name" value="translocator protein 2"/>
    <property type="match status" value="1"/>
</dbReference>
<evidence type="ECO:0000256" key="1">
    <source>
        <dbReference type="ARBA" id="ARBA00004141"/>
    </source>
</evidence>
<feature type="transmembrane region" description="Helical" evidence="6">
    <location>
        <begin position="53"/>
        <end position="73"/>
    </location>
</feature>
<feature type="transmembrane region" description="Helical" evidence="6">
    <location>
        <begin position="139"/>
        <end position="162"/>
    </location>
</feature>
<protein>
    <submittedName>
        <fullName evidence="7">Tryptophan-rich protein TspO</fullName>
    </submittedName>
</protein>
<dbReference type="PIRSF" id="PIRSF005859">
    <property type="entry name" value="PBR"/>
    <property type="match status" value="1"/>
</dbReference>
<feature type="transmembrane region" description="Helical" evidence="6">
    <location>
        <begin position="109"/>
        <end position="132"/>
    </location>
</feature>
<evidence type="ECO:0000313" key="7">
    <source>
        <dbReference type="EMBL" id="MPL72618.1"/>
    </source>
</evidence>
<evidence type="ECO:0000256" key="5">
    <source>
        <dbReference type="ARBA" id="ARBA00023136"/>
    </source>
</evidence>
<proteinExistence type="inferred from homology"/>
<dbReference type="GO" id="GO:0016020">
    <property type="term" value="C:membrane"/>
    <property type="evidence" value="ECO:0007669"/>
    <property type="project" value="UniProtKB-SubCell"/>
</dbReference>
<gene>
    <name evidence="7" type="primary">crtK-2_2</name>
    <name evidence="7" type="ORF">SDC9_18405</name>
</gene>
<sequence length="163" mass="18593">MNTKIQPKTVYLMLGFIILSLLAGFLGTLVTITGPDSWFAVELIKPAWQPPNFLFAPVWTTLYILMGLAAGYIFAQGWEKKEVKIATVVFLLQLGLNVLWSYMFFGWHLLLGSTIEIIVLWVMICVTMYLFYKIKPVAAYLLIPYILWVTFATALTATIWMIN</sequence>
<reference evidence="7" key="1">
    <citation type="submission" date="2019-08" db="EMBL/GenBank/DDBJ databases">
        <authorList>
            <person name="Kucharzyk K."/>
            <person name="Murdoch R.W."/>
            <person name="Higgins S."/>
            <person name="Loffler F."/>
        </authorList>
    </citation>
    <scope>NUCLEOTIDE SEQUENCE</scope>
</reference>
<dbReference type="GO" id="GO:0033013">
    <property type="term" value="P:tetrapyrrole metabolic process"/>
    <property type="evidence" value="ECO:0007669"/>
    <property type="project" value="UniProtKB-ARBA"/>
</dbReference>
<organism evidence="7">
    <name type="scientific">bioreactor metagenome</name>
    <dbReference type="NCBI Taxonomy" id="1076179"/>
    <lineage>
        <taxon>unclassified sequences</taxon>
        <taxon>metagenomes</taxon>
        <taxon>ecological metagenomes</taxon>
    </lineage>
</organism>
<evidence type="ECO:0000256" key="6">
    <source>
        <dbReference type="SAM" id="Phobius"/>
    </source>
</evidence>
<dbReference type="AlphaFoldDB" id="A0A644U059"/>